<dbReference type="AlphaFoldDB" id="A0A3P7MEM1"/>
<keyword evidence="2" id="KW-1185">Reference proteome</keyword>
<dbReference type="OrthoDB" id="5844260at2759"/>
<evidence type="ECO:0000313" key="1">
    <source>
        <dbReference type="EMBL" id="VDN27924.1"/>
    </source>
</evidence>
<reference evidence="1 2" key="1">
    <citation type="submission" date="2018-11" db="EMBL/GenBank/DDBJ databases">
        <authorList>
            <consortium name="Pathogen Informatics"/>
        </authorList>
    </citation>
    <scope>NUCLEOTIDE SEQUENCE [LARGE SCALE GENOMIC DNA]</scope>
</reference>
<accession>A0A3P7MEM1</accession>
<organism evidence="1 2">
    <name type="scientific">Cylicostephanus goldi</name>
    <name type="common">Nematode worm</name>
    <dbReference type="NCBI Taxonomy" id="71465"/>
    <lineage>
        <taxon>Eukaryota</taxon>
        <taxon>Metazoa</taxon>
        <taxon>Ecdysozoa</taxon>
        <taxon>Nematoda</taxon>
        <taxon>Chromadorea</taxon>
        <taxon>Rhabditida</taxon>
        <taxon>Rhabditina</taxon>
        <taxon>Rhabditomorpha</taxon>
        <taxon>Strongyloidea</taxon>
        <taxon>Strongylidae</taxon>
        <taxon>Cylicostephanus</taxon>
    </lineage>
</organism>
<proteinExistence type="predicted"/>
<name>A0A3P7MEM1_CYLGO</name>
<evidence type="ECO:0008006" key="3">
    <source>
        <dbReference type="Google" id="ProtNLM"/>
    </source>
</evidence>
<sequence>MFVVWAKGQQQGAYTHVAESALDDGNHSNIQFYPDDILKYHGAKNRGVHPIDFTTPVKMLRPGDAAFGVNIAATQQPVHKDIAKISDISSTTLPPDTLLTSDQVPYEESSSNIRDITILSFLIAALFVLY</sequence>
<dbReference type="EMBL" id="UYRV01113009">
    <property type="protein sequence ID" value="VDN27924.1"/>
    <property type="molecule type" value="Genomic_DNA"/>
</dbReference>
<evidence type="ECO:0000313" key="2">
    <source>
        <dbReference type="Proteomes" id="UP000271889"/>
    </source>
</evidence>
<dbReference type="PANTHER" id="PTHR46901:SF2">
    <property type="entry name" value="GH04942P"/>
    <property type="match status" value="1"/>
</dbReference>
<dbReference type="PANTHER" id="PTHR46901">
    <property type="entry name" value="GH04942P"/>
    <property type="match status" value="1"/>
</dbReference>
<gene>
    <name evidence="1" type="ORF">CGOC_LOCUS10804</name>
</gene>
<dbReference type="Proteomes" id="UP000271889">
    <property type="component" value="Unassembled WGS sequence"/>
</dbReference>
<protein>
    <recommendedName>
        <fullName evidence="3">DOMON domain-containing protein</fullName>
    </recommendedName>
</protein>